<protein>
    <submittedName>
        <fullName evidence="1">Uncharacterized protein</fullName>
    </submittedName>
</protein>
<dbReference type="RefSeq" id="WP_099504787.1">
    <property type="nucleotide sequence ID" value="NZ_CP026652.1"/>
</dbReference>
<sequence>MSTQHRTATAAHTIRDAEDALPGPAYCGMVVAGKGGSGGDGARVVMGIEVTARLSSGRPSILRSA</sequence>
<accession>A0ABM6SNX2</accession>
<organism evidence="1 2">
    <name type="scientific">Streptomyces dengpaensis</name>
    <dbReference type="NCBI Taxonomy" id="2049881"/>
    <lineage>
        <taxon>Bacteria</taxon>
        <taxon>Bacillati</taxon>
        <taxon>Actinomycetota</taxon>
        <taxon>Actinomycetes</taxon>
        <taxon>Kitasatosporales</taxon>
        <taxon>Streptomycetaceae</taxon>
        <taxon>Streptomyces</taxon>
    </lineage>
</organism>
<evidence type="ECO:0000313" key="1">
    <source>
        <dbReference type="EMBL" id="AVH56391.1"/>
    </source>
</evidence>
<dbReference type="Proteomes" id="UP000238413">
    <property type="component" value="Chromosome"/>
</dbReference>
<keyword evidence="2" id="KW-1185">Reference proteome</keyword>
<reference evidence="1 2" key="1">
    <citation type="submission" date="2018-02" db="EMBL/GenBank/DDBJ databases">
        <title>Complete genome sequence of Streptomyces dengpaensis, the producer of angucyclines.</title>
        <authorList>
            <person name="Yumei L."/>
        </authorList>
    </citation>
    <scope>NUCLEOTIDE SEQUENCE [LARGE SCALE GENOMIC DNA]</scope>
    <source>
        <strain evidence="1 2">XZHG99</strain>
    </source>
</reference>
<gene>
    <name evidence="1" type="ORF">C4B68_12080</name>
</gene>
<proteinExistence type="predicted"/>
<name>A0ABM6SNX2_9ACTN</name>
<dbReference type="EMBL" id="CP026652">
    <property type="protein sequence ID" value="AVH56391.1"/>
    <property type="molecule type" value="Genomic_DNA"/>
</dbReference>
<evidence type="ECO:0000313" key="2">
    <source>
        <dbReference type="Proteomes" id="UP000238413"/>
    </source>
</evidence>